<dbReference type="AlphaFoldDB" id="A0A6G0WYR4"/>
<comment type="caution">
    <text evidence="4">The sequence shown here is derived from an EMBL/GenBank/DDBJ whole genome shotgun (WGS) entry which is preliminary data.</text>
</comment>
<evidence type="ECO:0000313" key="4">
    <source>
        <dbReference type="EMBL" id="KAF0732669.1"/>
    </source>
</evidence>
<evidence type="ECO:0000256" key="2">
    <source>
        <dbReference type="ARBA" id="ARBA00022723"/>
    </source>
</evidence>
<feature type="domain" description="DDE Tnp4" evidence="3">
    <location>
        <begin position="207"/>
        <end position="349"/>
    </location>
</feature>
<reference evidence="4 5" key="1">
    <citation type="submission" date="2019-07" db="EMBL/GenBank/DDBJ databases">
        <title>Genomics analysis of Aphanomyces spp. identifies a new class of oomycete effector associated with host adaptation.</title>
        <authorList>
            <person name="Gaulin E."/>
        </authorList>
    </citation>
    <scope>NUCLEOTIDE SEQUENCE [LARGE SCALE GENOMIC DNA]</scope>
    <source>
        <strain evidence="4 5">ATCC 201684</strain>
    </source>
</reference>
<proteinExistence type="predicted"/>
<organism evidence="4 5">
    <name type="scientific">Aphanomyces euteiches</name>
    <dbReference type="NCBI Taxonomy" id="100861"/>
    <lineage>
        <taxon>Eukaryota</taxon>
        <taxon>Sar</taxon>
        <taxon>Stramenopiles</taxon>
        <taxon>Oomycota</taxon>
        <taxon>Saprolegniomycetes</taxon>
        <taxon>Saprolegniales</taxon>
        <taxon>Verrucalvaceae</taxon>
        <taxon>Aphanomyces</taxon>
    </lineage>
</organism>
<dbReference type="PANTHER" id="PTHR34615">
    <property type="entry name" value="PX DOMAIN-CONTAINING PROTEIN"/>
    <property type="match status" value="1"/>
</dbReference>
<dbReference type="VEuPathDB" id="FungiDB:AeMF1_020157"/>
<dbReference type="GO" id="GO:0046872">
    <property type="term" value="F:metal ion binding"/>
    <property type="evidence" value="ECO:0007669"/>
    <property type="project" value="UniProtKB-KW"/>
</dbReference>
<dbReference type="InterPro" id="IPR027806">
    <property type="entry name" value="HARBI1_dom"/>
</dbReference>
<keyword evidence="2" id="KW-0479">Metal-binding</keyword>
<keyword evidence="5" id="KW-1185">Reference proteome</keyword>
<sequence>MTAPRLTNEDVFTLLAQTMAICDGDIDLFLEVMEVLIERNLVRWPVARPTINFNNHFDGAMADDTAIHKFRFTLGQLEVLVVKLHLPAHIVTPSLDSVEALEALALLCRRLAEPSRLFTVGTEFGRSIEACSRIINEVVRLIYERFTNTIYIHETLLQRRAELYANAIRLKSSLQGLRTCLGFIDGTKRYVSRPGARPREDAQPFENSQRSLYNGHPRRHCFNYQAVVVPNGLIIRMYGPVEGRRHDATVLAMRKILDVLKGNPTLRQFCLYGDPAHNCGDCISCPFPTSDPGSQEALFNSSMSSVREVVEWSFHILKSLWAFLNFDKKMMVRMSPIGKLWLVATLLTNCHTCFKPKGNQISMFFDVLPPSLDGYLCNE</sequence>
<evidence type="ECO:0000256" key="1">
    <source>
        <dbReference type="ARBA" id="ARBA00001968"/>
    </source>
</evidence>
<dbReference type="EMBL" id="VJMJ01000130">
    <property type="protein sequence ID" value="KAF0732669.1"/>
    <property type="molecule type" value="Genomic_DNA"/>
</dbReference>
<dbReference type="Proteomes" id="UP000481153">
    <property type="component" value="Unassembled WGS sequence"/>
</dbReference>
<dbReference type="Pfam" id="PF13359">
    <property type="entry name" value="DDE_Tnp_4"/>
    <property type="match status" value="1"/>
</dbReference>
<dbReference type="PANTHER" id="PTHR34615:SF1">
    <property type="entry name" value="PX DOMAIN-CONTAINING PROTEIN"/>
    <property type="match status" value="1"/>
</dbReference>
<name>A0A6G0WYR4_9STRA</name>
<gene>
    <name evidence="4" type="ORF">Ae201684_010376</name>
</gene>
<evidence type="ECO:0000259" key="3">
    <source>
        <dbReference type="Pfam" id="PF13359"/>
    </source>
</evidence>
<protein>
    <recommendedName>
        <fullName evidence="3">DDE Tnp4 domain-containing protein</fullName>
    </recommendedName>
</protein>
<accession>A0A6G0WYR4</accession>
<evidence type="ECO:0000313" key="5">
    <source>
        <dbReference type="Proteomes" id="UP000481153"/>
    </source>
</evidence>
<comment type="cofactor">
    <cofactor evidence="1">
        <name>a divalent metal cation</name>
        <dbReference type="ChEBI" id="CHEBI:60240"/>
    </cofactor>
</comment>